<keyword evidence="4" id="KW-1185">Reference proteome</keyword>
<sequence>MKIWVDADACPVVIKEILFRTATRLQLTTILVANQMLRVPPSPYIRAQQVAAGFDVADNYIVSQVEAVDLVITADIPLAAAVIEKGALALNPRGELYSAANIRESLSMRDFMEGLRSSGVQTGGPAALSQADRQNFANQLDRLLARRNPPLKPAS</sequence>
<dbReference type="HAMAP" id="MF_00489">
    <property type="entry name" value="UPF0178"/>
    <property type="match status" value="1"/>
</dbReference>
<proteinExistence type="inferred from homology"/>
<dbReference type="NCBIfam" id="NF001095">
    <property type="entry name" value="PRK00124.1"/>
    <property type="match status" value="1"/>
</dbReference>
<gene>
    <name evidence="3" type="ORF">ABDB84_04055</name>
</gene>
<protein>
    <recommendedName>
        <fullName evidence="2">UPF0178 protein ABDB84_04055</fullName>
    </recommendedName>
</protein>
<comment type="similarity">
    <text evidence="1 2">Belongs to the UPF0178 family.</text>
</comment>
<accession>A0ABU9YV92</accession>
<organism evidence="3 4">
    <name type="scientific">Uliginosibacterium sediminicola</name>
    <dbReference type="NCBI Taxonomy" id="2024550"/>
    <lineage>
        <taxon>Bacteria</taxon>
        <taxon>Pseudomonadati</taxon>
        <taxon>Pseudomonadota</taxon>
        <taxon>Betaproteobacteria</taxon>
        <taxon>Rhodocyclales</taxon>
        <taxon>Zoogloeaceae</taxon>
        <taxon>Uliginosibacterium</taxon>
    </lineage>
</organism>
<dbReference type="Proteomes" id="UP001410394">
    <property type="component" value="Unassembled WGS sequence"/>
</dbReference>
<evidence type="ECO:0000256" key="2">
    <source>
        <dbReference type="HAMAP-Rule" id="MF_00489"/>
    </source>
</evidence>
<dbReference type="PANTHER" id="PTHR35146:SF1">
    <property type="entry name" value="UPF0178 PROTEIN YAII"/>
    <property type="match status" value="1"/>
</dbReference>
<evidence type="ECO:0000313" key="3">
    <source>
        <dbReference type="EMBL" id="MEN3067641.1"/>
    </source>
</evidence>
<comment type="caution">
    <text evidence="3">The sequence shown here is derived from an EMBL/GenBank/DDBJ whole genome shotgun (WGS) entry which is preliminary data.</text>
</comment>
<reference evidence="3 4" key="1">
    <citation type="journal article" date="2018" name="Int. J. Syst. Evol. Microbiol.">
        <title>Uliginosibacterium sediminicola sp. nov., isolated from freshwater sediment.</title>
        <authorList>
            <person name="Hwang W.M."/>
            <person name="Kim S.M."/>
            <person name="Kang K."/>
            <person name="Ahn T.Y."/>
        </authorList>
    </citation>
    <scope>NUCLEOTIDE SEQUENCE [LARGE SCALE GENOMIC DNA]</scope>
    <source>
        <strain evidence="3 4">M1-21</strain>
    </source>
</reference>
<dbReference type="CDD" id="cd18720">
    <property type="entry name" value="PIN_YqxD-like"/>
    <property type="match status" value="1"/>
</dbReference>
<evidence type="ECO:0000313" key="4">
    <source>
        <dbReference type="Proteomes" id="UP001410394"/>
    </source>
</evidence>
<dbReference type="RefSeq" id="WP_345918411.1">
    <property type="nucleotide sequence ID" value="NZ_JBDIVE010000002.1"/>
</dbReference>
<name>A0ABU9YV92_9RHOO</name>
<dbReference type="Pfam" id="PF02639">
    <property type="entry name" value="DUF188"/>
    <property type="match status" value="1"/>
</dbReference>
<dbReference type="EMBL" id="JBDIVE010000002">
    <property type="protein sequence ID" value="MEN3067641.1"/>
    <property type="molecule type" value="Genomic_DNA"/>
</dbReference>
<dbReference type="InterPro" id="IPR003791">
    <property type="entry name" value="UPF0178"/>
</dbReference>
<dbReference type="PANTHER" id="PTHR35146">
    <property type="entry name" value="UPF0178 PROTEIN YAII"/>
    <property type="match status" value="1"/>
</dbReference>
<evidence type="ECO:0000256" key="1">
    <source>
        <dbReference type="ARBA" id="ARBA00008522"/>
    </source>
</evidence>